<dbReference type="InterPro" id="IPR006597">
    <property type="entry name" value="Sel1-like"/>
</dbReference>
<comment type="caution">
    <text evidence="1">The sequence shown here is derived from an EMBL/GenBank/DDBJ whole genome shotgun (WGS) entry which is preliminary data.</text>
</comment>
<dbReference type="Proteomes" id="UP000526501">
    <property type="component" value="Unassembled WGS sequence"/>
</dbReference>
<dbReference type="Gene3D" id="1.25.40.10">
    <property type="entry name" value="Tetratricopeptide repeat domain"/>
    <property type="match status" value="2"/>
</dbReference>
<protein>
    <submittedName>
        <fullName evidence="1">SEL1-like repeat protein</fullName>
    </submittedName>
</protein>
<sequence>MKNVASKLGTFLTVMSVSTLQSSFADVNGEITASNLETGAYTVAIEGESEVSVGELVLAFSQEDGKRREVGSGEVISVEDGSYTAIFDSDDVVVGMDALVRQFAPEMEADPLSAIPDDEFAVVEPVESADLDPKAAAAACLKAIDEYPEESRFYAQLGRALEADGKPASAILQYEKALALRSDYPVVLHNLAKLRFYGPEELRDFDTARKYFQRAAELGFTASLPVIGSMARDAMGGERDFASAAEWFSIAAEQGNPYSQNALAECYENGWGIDQDISKALLWYRSAAELSYVPAYRNLGRVFQKGIGVTASEQKAFDWFSRAAEKEDMESQYQVGLAFLYGKGVMHSEEYGIDWLTKAADAGHSKAMRTIASFYYDRGDSKNGKLDMAAVWYKKAAANGDAVAQYSLGSMFEKGEGIDRDKTSAIDWYRKAARQGHSESQKRLVRLKADW</sequence>
<accession>A0A7X1B516</accession>
<name>A0A7X1B516_9BACT</name>
<gene>
    <name evidence="1" type="ORF">H5P27_07025</name>
</gene>
<dbReference type="Pfam" id="PF08238">
    <property type="entry name" value="Sel1"/>
    <property type="match status" value="7"/>
</dbReference>
<dbReference type="EMBL" id="JACHVC010000007">
    <property type="protein sequence ID" value="MBC2605791.1"/>
    <property type="molecule type" value="Genomic_DNA"/>
</dbReference>
<dbReference type="SUPFAM" id="SSF81901">
    <property type="entry name" value="HCP-like"/>
    <property type="match status" value="2"/>
</dbReference>
<dbReference type="RefSeq" id="WP_185659685.1">
    <property type="nucleotide sequence ID" value="NZ_CAWPOO010000007.1"/>
</dbReference>
<dbReference type="InterPro" id="IPR050767">
    <property type="entry name" value="Sel1_AlgK"/>
</dbReference>
<reference evidence="1 2" key="1">
    <citation type="submission" date="2020-07" db="EMBL/GenBank/DDBJ databases">
        <authorList>
            <person name="Feng X."/>
        </authorList>
    </citation>
    <scope>NUCLEOTIDE SEQUENCE [LARGE SCALE GENOMIC DNA]</scope>
    <source>
        <strain evidence="1 2">JCM23202</strain>
    </source>
</reference>
<dbReference type="AlphaFoldDB" id="A0A7X1B516"/>
<evidence type="ECO:0000313" key="1">
    <source>
        <dbReference type="EMBL" id="MBC2605791.1"/>
    </source>
</evidence>
<dbReference type="PANTHER" id="PTHR11102:SF147">
    <property type="entry name" value="SEL1L ADAPTOR SUBUNIT OF ERAD E3 UBIQUITIN LIGASE"/>
    <property type="match status" value="1"/>
</dbReference>
<dbReference type="PANTHER" id="PTHR11102">
    <property type="entry name" value="SEL-1-LIKE PROTEIN"/>
    <property type="match status" value="1"/>
</dbReference>
<organism evidence="1 2">
    <name type="scientific">Pelagicoccus albus</name>
    <dbReference type="NCBI Taxonomy" id="415222"/>
    <lineage>
        <taxon>Bacteria</taxon>
        <taxon>Pseudomonadati</taxon>
        <taxon>Verrucomicrobiota</taxon>
        <taxon>Opitutia</taxon>
        <taxon>Puniceicoccales</taxon>
        <taxon>Pelagicoccaceae</taxon>
        <taxon>Pelagicoccus</taxon>
    </lineage>
</organism>
<dbReference type="InterPro" id="IPR011990">
    <property type="entry name" value="TPR-like_helical_dom_sf"/>
</dbReference>
<dbReference type="SMART" id="SM00671">
    <property type="entry name" value="SEL1"/>
    <property type="match status" value="7"/>
</dbReference>
<dbReference type="SUPFAM" id="SSF48452">
    <property type="entry name" value="TPR-like"/>
    <property type="match status" value="1"/>
</dbReference>
<keyword evidence="2" id="KW-1185">Reference proteome</keyword>
<proteinExistence type="predicted"/>
<evidence type="ECO:0000313" key="2">
    <source>
        <dbReference type="Proteomes" id="UP000526501"/>
    </source>
</evidence>